<evidence type="ECO:0008006" key="3">
    <source>
        <dbReference type="Google" id="ProtNLM"/>
    </source>
</evidence>
<dbReference type="OrthoDB" id="4469787at2"/>
<dbReference type="Proteomes" id="UP000006461">
    <property type="component" value="Chromosome"/>
</dbReference>
<evidence type="ECO:0000313" key="2">
    <source>
        <dbReference type="Proteomes" id="UP000006461"/>
    </source>
</evidence>
<gene>
    <name evidence="1" type="ordered locus">MODMU_3376</name>
</gene>
<proteinExistence type="predicted"/>
<dbReference type="InterPro" id="IPR025234">
    <property type="entry name" value="YjzH-like"/>
</dbReference>
<protein>
    <recommendedName>
        <fullName evidence="3">DUF4177 domain-containing protein</fullName>
    </recommendedName>
</protein>
<keyword evidence="2" id="KW-1185">Reference proteome</keyword>
<organism evidence="1 2">
    <name type="scientific">Modestobacter italicus (strain DSM 44449 / CECT 9708 / BC 501)</name>
    <dbReference type="NCBI Taxonomy" id="2732864"/>
    <lineage>
        <taxon>Bacteria</taxon>
        <taxon>Bacillati</taxon>
        <taxon>Actinomycetota</taxon>
        <taxon>Actinomycetes</taxon>
        <taxon>Geodermatophilales</taxon>
        <taxon>Geodermatophilaceae</taxon>
        <taxon>Modestobacter</taxon>
    </lineage>
</organism>
<accession>I4EZH5</accession>
<dbReference type="HOGENOM" id="CLU_2806708_0_0_11"/>
<sequence length="71" mass="7734">MAARYEYAVDEIREGMIGGKMSGDKLEKVLNQRAHEGWQLKAITSVEVKGRMGPGGVEGILVTFERPVGVS</sequence>
<dbReference type="eggNOG" id="ENOG50333GS">
    <property type="taxonomic scope" value="Bacteria"/>
</dbReference>
<evidence type="ECO:0000313" key="1">
    <source>
        <dbReference type="EMBL" id="CCH88788.1"/>
    </source>
</evidence>
<dbReference type="PATRIC" id="fig|477641.3.peg.3194"/>
<reference evidence="1 2" key="1">
    <citation type="journal article" date="2012" name="J. Bacteriol.">
        <title>Genome Sequence of Radiation-Resistant Modestobacter marinus Strain BC501, a Representative Actinobacterium That Thrives on Calcareous Stone Surfaces.</title>
        <authorList>
            <person name="Normand P."/>
            <person name="Gury J."/>
            <person name="Pujic P."/>
            <person name="Chouaia B."/>
            <person name="Crotti E."/>
            <person name="Brusetti L."/>
            <person name="Daffonchio D."/>
            <person name="Vacherie B."/>
            <person name="Barbe V."/>
            <person name="Medigue C."/>
            <person name="Calteau A."/>
            <person name="Ghodhbane-Gtari F."/>
            <person name="Essoussi I."/>
            <person name="Nouioui I."/>
            <person name="Abbassi-Ghozzi I."/>
            <person name="Gtari M."/>
        </authorList>
    </citation>
    <scope>NUCLEOTIDE SEQUENCE [LARGE SCALE GENOMIC DNA]</scope>
    <source>
        <strain evidence="2">BC 501</strain>
    </source>
</reference>
<dbReference type="OMA" id="NQHAREG"/>
<dbReference type="AlphaFoldDB" id="I4EZH5"/>
<dbReference type="KEGG" id="mmar:MODMU_3376"/>
<name>I4EZH5_MODI5</name>
<dbReference type="EMBL" id="FO203431">
    <property type="protein sequence ID" value="CCH88788.1"/>
    <property type="molecule type" value="Genomic_DNA"/>
</dbReference>
<dbReference type="Pfam" id="PF13783">
    <property type="entry name" value="DUF4177"/>
    <property type="match status" value="1"/>
</dbReference>